<comment type="caution">
    <text evidence="4">The sequence shown here is derived from an EMBL/GenBank/DDBJ whole genome shotgun (WGS) entry which is preliminary data.</text>
</comment>
<dbReference type="OrthoDB" id="9803333at2"/>
<dbReference type="PRINTS" id="PR00080">
    <property type="entry name" value="SDRFAMILY"/>
</dbReference>
<dbReference type="InterPro" id="IPR036291">
    <property type="entry name" value="NAD(P)-bd_dom_sf"/>
</dbReference>
<dbReference type="InterPro" id="IPR057326">
    <property type="entry name" value="KR_dom"/>
</dbReference>
<dbReference type="SUPFAM" id="SSF51735">
    <property type="entry name" value="NAD(P)-binding Rossmann-fold domains"/>
    <property type="match status" value="1"/>
</dbReference>
<dbReference type="InterPro" id="IPR002347">
    <property type="entry name" value="SDR_fam"/>
</dbReference>
<name>A0A369W2H2_9HYPH</name>
<keyword evidence="5" id="KW-1185">Reference proteome</keyword>
<dbReference type="PANTHER" id="PTHR43639:SF1">
    <property type="entry name" value="SHORT-CHAIN DEHYDROGENASE_REDUCTASE FAMILY PROTEIN"/>
    <property type="match status" value="1"/>
</dbReference>
<dbReference type="GO" id="GO:0016491">
    <property type="term" value="F:oxidoreductase activity"/>
    <property type="evidence" value="ECO:0007669"/>
    <property type="project" value="UniProtKB-KW"/>
</dbReference>
<evidence type="ECO:0000259" key="3">
    <source>
        <dbReference type="SMART" id="SM00822"/>
    </source>
</evidence>
<comment type="similarity">
    <text evidence="1">Belongs to the short-chain dehydrogenases/reductases (SDR) family.</text>
</comment>
<dbReference type="PRINTS" id="PR00081">
    <property type="entry name" value="GDHRDH"/>
</dbReference>
<evidence type="ECO:0000256" key="1">
    <source>
        <dbReference type="ARBA" id="ARBA00006484"/>
    </source>
</evidence>
<dbReference type="Gene3D" id="3.40.50.720">
    <property type="entry name" value="NAD(P)-binding Rossmann-like Domain"/>
    <property type="match status" value="1"/>
</dbReference>
<feature type="domain" description="Ketoreductase" evidence="3">
    <location>
        <begin position="8"/>
        <end position="192"/>
    </location>
</feature>
<sequence>MPASRSRKVIVITGAGSGIGAATARRLAAENTALLLHTRGNRHGLEAVAAECRALGAEVALHLGDLAAPETAASVIDAARDSFGAVDVLVSNAGVAHKSRFGEMTEAELRAAFEIIPLAFFRLVEAALPDLLASPGGRVIAISSFVAHAYGTGDMLFPASSAAKAALEALAKALAVQLGPDDVTVNCVAPGFTRKDTGGHTATSPKAMDRTAAITPTGRVAEPIDIAEAVAYLASPGARQVTGQILHVDGGLLLP</sequence>
<dbReference type="SMART" id="SM00822">
    <property type="entry name" value="PKS_KR"/>
    <property type="match status" value="1"/>
</dbReference>
<keyword evidence="2" id="KW-0560">Oxidoreductase</keyword>
<dbReference type="AlphaFoldDB" id="A0A369W2H2"/>
<accession>A0A369W2H2</accession>
<organism evidence="4 5">
    <name type="scientific">Pelagibacterium lacus</name>
    <dbReference type="NCBI Taxonomy" id="2282655"/>
    <lineage>
        <taxon>Bacteria</taxon>
        <taxon>Pseudomonadati</taxon>
        <taxon>Pseudomonadota</taxon>
        <taxon>Alphaproteobacteria</taxon>
        <taxon>Hyphomicrobiales</taxon>
        <taxon>Devosiaceae</taxon>
        <taxon>Pelagibacterium</taxon>
    </lineage>
</organism>
<evidence type="ECO:0000313" key="4">
    <source>
        <dbReference type="EMBL" id="RDE08876.1"/>
    </source>
</evidence>
<proteinExistence type="inferred from homology"/>
<dbReference type="PANTHER" id="PTHR43639">
    <property type="entry name" value="OXIDOREDUCTASE, SHORT-CHAIN DEHYDROGENASE/REDUCTASE FAMILY (AFU_ORTHOLOGUE AFUA_5G02870)"/>
    <property type="match status" value="1"/>
</dbReference>
<evidence type="ECO:0000256" key="2">
    <source>
        <dbReference type="ARBA" id="ARBA00023002"/>
    </source>
</evidence>
<dbReference type="Proteomes" id="UP000253759">
    <property type="component" value="Unassembled WGS sequence"/>
</dbReference>
<dbReference type="Pfam" id="PF13561">
    <property type="entry name" value="adh_short_C2"/>
    <property type="match status" value="1"/>
</dbReference>
<dbReference type="RefSeq" id="WP_114645843.1">
    <property type="nucleotide sequence ID" value="NZ_QQNH01000010.1"/>
</dbReference>
<protein>
    <submittedName>
        <fullName evidence="4">SDR family NAD(P)-dependent oxidoreductase</fullName>
    </submittedName>
</protein>
<dbReference type="FunFam" id="3.40.50.720:FF:000173">
    <property type="entry name" value="3-oxoacyl-[acyl-carrier protein] reductase"/>
    <property type="match status" value="1"/>
</dbReference>
<dbReference type="EMBL" id="QQNH01000010">
    <property type="protein sequence ID" value="RDE08876.1"/>
    <property type="molecule type" value="Genomic_DNA"/>
</dbReference>
<gene>
    <name evidence="4" type="ORF">DVH29_08970</name>
</gene>
<evidence type="ECO:0000313" key="5">
    <source>
        <dbReference type="Proteomes" id="UP000253759"/>
    </source>
</evidence>
<reference evidence="5" key="1">
    <citation type="submission" date="2018-07" db="EMBL/GenBank/DDBJ databases">
        <authorList>
            <person name="Liu B.-T."/>
            <person name="Du Z."/>
        </authorList>
    </citation>
    <scope>NUCLEOTIDE SEQUENCE [LARGE SCALE GENOMIC DNA]</scope>
    <source>
        <strain evidence="5">XYN52</strain>
    </source>
</reference>